<feature type="transmembrane region" description="Helical" evidence="1">
    <location>
        <begin position="51"/>
        <end position="69"/>
    </location>
</feature>
<protein>
    <submittedName>
        <fullName evidence="2">NnrS protein</fullName>
    </submittedName>
</protein>
<keyword evidence="1" id="KW-0472">Membrane</keyword>
<proteinExistence type="predicted"/>
<feature type="transmembrane region" description="Helical" evidence="1">
    <location>
        <begin position="254"/>
        <end position="280"/>
    </location>
</feature>
<evidence type="ECO:0000256" key="1">
    <source>
        <dbReference type="SAM" id="Phobius"/>
    </source>
</evidence>
<feature type="transmembrane region" description="Helical" evidence="1">
    <location>
        <begin position="345"/>
        <end position="365"/>
    </location>
</feature>
<dbReference type="RefSeq" id="WP_115612481.1">
    <property type="nucleotide sequence ID" value="NZ_JBHLZC010000001.1"/>
</dbReference>
<name>A0A381EEC5_9GAMM</name>
<keyword evidence="1" id="KW-0812">Transmembrane</keyword>
<dbReference type="Pfam" id="PF05940">
    <property type="entry name" value="NnrS"/>
    <property type="match status" value="1"/>
</dbReference>
<dbReference type="EMBL" id="UFUW01000001">
    <property type="protein sequence ID" value="SUX25355.1"/>
    <property type="molecule type" value="Genomic_DNA"/>
</dbReference>
<feature type="transmembrane region" description="Helical" evidence="1">
    <location>
        <begin position="130"/>
        <end position="149"/>
    </location>
</feature>
<accession>A0A381EEC5</accession>
<evidence type="ECO:0000313" key="2">
    <source>
        <dbReference type="EMBL" id="SUX25355.1"/>
    </source>
</evidence>
<feature type="transmembrane region" description="Helical" evidence="1">
    <location>
        <begin position="320"/>
        <end position="339"/>
    </location>
</feature>
<dbReference type="OrthoDB" id="7054777at2"/>
<gene>
    <name evidence="2" type="ORF">NCTC13294_02380</name>
</gene>
<keyword evidence="1" id="KW-1133">Transmembrane helix</keyword>
<keyword evidence="3" id="KW-1185">Reference proteome</keyword>
<sequence length="374" mass="40702">MPILTLRNREHPFRLFFPLACLGAWVALLPWLALLLAPAHAAYPLHWHAFAFLNLCAGAGFVGFLMTALPAWTDDPAPRRYHSTILLVLWAAILVALPYPAPAAWTSGVFWLYLTAYTALRVIRNRNSRLISFILILTLLTTCAVAYSLRPTGDILHRMVDVMLIAVALVNFRVGRAIGNQALEDGGHSALTFLPNPYTKNISALILGLYAAVATCGAAEPIQGWLALATAAAFAARLQEWHSLMLLRAHYVRAHYAVSLALVAGYALLGVAQLGLPVLFSPARHLLAISAMLAMVLVIMSIAGVRHSGLDLRFYPDTRLALVLILAGGISRCLGALLLPNLITIYAIPTACIAAAFTLYALRYLGIFRRTEPH</sequence>
<dbReference type="Proteomes" id="UP000254572">
    <property type="component" value="Unassembled WGS sequence"/>
</dbReference>
<feature type="transmembrane region" description="Helical" evidence="1">
    <location>
        <begin position="286"/>
        <end position="308"/>
    </location>
</feature>
<organism evidence="2 3">
    <name type="scientific">Cardiobacterium valvarum</name>
    <dbReference type="NCBI Taxonomy" id="194702"/>
    <lineage>
        <taxon>Bacteria</taxon>
        <taxon>Pseudomonadati</taxon>
        <taxon>Pseudomonadota</taxon>
        <taxon>Gammaproteobacteria</taxon>
        <taxon>Cardiobacteriales</taxon>
        <taxon>Cardiobacteriaceae</taxon>
        <taxon>Cardiobacterium</taxon>
    </lineage>
</organism>
<dbReference type="InterPro" id="IPR010266">
    <property type="entry name" value="NnrS"/>
</dbReference>
<dbReference type="AlphaFoldDB" id="A0A381EEC5"/>
<feature type="transmembrane region" description="Helical" evidence="1">
    <location>
        <begin position="81"/>
        <end position="99"/>
    </location>
</feature>
<evidence type="ECO:0000313" key="3">
    <source>
        <dbReference type="Proteomes" id="UP000254572"/>
    </source>
</evidence>
<reference evidence="2 3" key="1">
    <citation type="submission" date="2018-06" db="EMBL/GenBank/DDBJ databases">
        <authorList>
            <consortium name="Pathogen Informatics"/>
            <person name="Doyle S."/>
        </authorList>
    </citation>
    <scope>NUCLEOTIDE SEQUENCE [LARGE SCALE GENOMIC DNA]</scope>
    <source>
        <strain evidence="2 3">NCTC13294</strain>
    </source>
</reference>